<evidence type="ECO:0000256" key="1">
    <source>
        <dbReference type="SAM" id="MobiDB-lite"/>
    </source>
</evidence>
<evidence type="ECO:0000313" key="3">
    <source>
        <dbReference type="Proteomes" id="UP001342314"/>
    </source>
</evidence>
<protein>
    <recommendedName>
        <fullName evidence="4">F-box domain-containing protein</fullName>
    </recommendedName>
</protein>
<gene>
    <name evidence="2" type="ORF">Rhopal_001634-T1</name>
</gene>
<proteinExistence type="predicted"/>
<dbReference type="AlphaFoldDB" id="A0AAV5GEK3"/>
<organism evidence="2 3">
    <name type="scientific">Rhodotorula paludigena</name>
    <dbReference type="NCBI Taxonomy" id="86838"/>
    <lineage>
        <taxon>Eukaryota</taxon>
        <taxon>Fungi</taxon>
        <taxon>Dikarya</taxon>
        <taxon>Basidiomycota</taxon>
        <taxon>Pucciniomycotina</taxon>
        <taxon>Microbotryomycetes</taxon>
        <taxon>Sporidiobolales</taxon>
        <taxon>Sporidiobolaceae</taxon>
        <taxon>Rhodotorula</taxon>
    </lineage>
</organism>
<evidence type="ECO:0000313" key="2">
    <source>
        <dbReference type="EMBL" id="GJN88668.1"/>
    </source>
</evidence>
<dbReference type="SUPFAM" id="SSF50998">
    <property type="entry name" value="Quinoprotein alcohol dehydrogenase-like"/>
    <property type="match status" value="1"/>
</dbReference>
<name>A0AAV5GEK3_9BASI</name>
<dbReference type="InterPro" id="IPR011047">
    <property type="entry name" value="Quinoprotein_ADH-like_sf"/>
</dbReference>
<comment type="caution">
    <text evidence="2">The sequence shown here is derived from an EMBL/GenBank/DDBJ whole genome shotgun (WGS) entry which is preliminary data.</text>
</comment>
<sequence length="631" mass="69618">MDSPATLLSLPGELRVQILAHLDFPSLASCIRSHSSFLALYSAYPEHICRAIAIRHGLVTPKTSGAAAAIEKRAPLAVHSLDDDLDYDELRDVVRSQGWIEHGRGIQTWKDFARLSHSIERNWRGGRAVQRSIVLDWSGAPADGERDSFWRFKIDPSPGYLVCTGVTGGYFAFTLDGKLAWSTPFPPSSYAHVECSEGYLPMQFAPATYAIWRRTDIAPSDSAATSIPASVVELFTRETRLYNSATTGYELDAVFHVPHGCTASKLRYPLFLAASSGAEHVYLWDVRERRLRTITPPDLRNEGPGLEPVVHYVELDDHSIFVAGPGSVVVWPHGAALEDDDHDAEEEAHTYRFWPPDAPEPLNSAFNAYPHATRAWYRSHDLFIGAWTAVHHDGRGEHLVAISEHNDEAGFARLMWTWGYKDAIWGQEEDKLEERTVVLVVQGDLDLVQLAVENNRAVFVAHSDSYGSSLHLLNLESFPSLSAFSASPPSPICLSPLLATLSAPSRVEMTSTAIFVPSLAAIQPPRAPLAPSRTWRAFSAAQEKALPLRWRWETLEGVPLSQWAGEERAGYSADAARAAWQKFMRTAVSEMTFVVRGADSFAVWDFAGEAGEQDEAESATEEEEGGVGDAP</sequence>
<reference evidence="2 3" key="1">
    <citation type="submission" date="2021-12" db="EMBL/GenBank/DDBJ databases">
        <title>High titer production of polyol ester of fatty acids by Rhodotorula paludigena BS15 towards product separation-free biomass refinery.</title>
        <authorList>
            <person name="Mano J."/>
            <person name="Ono H."/>
            <person name="Tanaka T."/>
            <person name="Naito K."/>
            <person name="Sushida H."/>
            <person name="Ike M."/>
            <person name="Tokuyasu K."/>
            <person name="Kitaoka M."/>
        </authorList>
    </citation>
    <scope>NUCLEOTIDE SEQUENCE [LARGE SCALE GENOMIC DNA]</scope>
    <source>
        <strain evidence="2 3">BS15</strain>
    </source>
</reference>
<feature type="compositionally biased region" description="Acidic residues" evidence="1">
    <location>
        <begin position="611"/>
        <end position="631"/>
    </location>
</feature>
<feature type="region of interest" description="Disordered" evidence="1">
    <location>
        <begin position="607"/>
        <end position="631"/>
    </location>
</feature>
<accession>A0AAV5GEK3</accession>
<dbReference type="EMBL" id="BQKY01000003">
    <property type="protein sequence ID" value="GJN88668.1"/>
    <property type="molecule type" value="Genomic_DNA"/>
</dbReference>
<keyword evidence="3" id="KW-1185">Reference proteome</keyword>
<evidence type="ECO:0008006" key="4">
    <source>
        <dbReference type="Google" id="ProtNLM"/>
    </source>
</evidence>
<dbReference type="Proteomes" id="UP001342314">
    <property type="component" value="Unassembled WGS sequence"/>
</dbReference>